<dbReference type="SUPFAM" id="SSF51445">
    <property type="entry name" value="(Trans)glycosidases"/>
    <property type="match status" value="1"/>
</dbReference>
<organism evidence="1 2">
    <name type="scientific">Candidatus Lachnoclostridium stercoravium</name>
    <dbReference type="NCBI Taxonomy" id="2838633"/>
    <lineage>
        <taxon>Bacteria</taxon>
        <taxon>Bacillati</taxon>
        <taxon>Bacillota</taxon>
        <taxon>Clostridia</taxon>
        <taxon>Lachnospirales</taxon>
        <taxon>Lachnospiraceae</taxon>
    </lineage>
</organism>
<sequence length="538" mass="60701">MRYWGKRGKTIKAAFFGAAFTVFLLTGTALTTYGAGRPSFLKSATYYSDDWVVNFWNSESSCMEEELAQIAADGFNSIILVVPWQEFQPQMEPVRYESYALEKMDQVMEAAERHGLWVILRLGYTWDYGNGSSADRYERLFYDGTVQNAWLDYVGKIYETAGSHSNFYGGFLTWEDFWNLLESSRSGGRSRAGIERAKQIGYQDFVRERYTIDQLKDQFGLDVDSYEDIWIPGEIERSFYVFYEFYDDFLNRMLRESQTVFPDLSMEVRLDVDPVPGEDGEKIGFSHAGTYGCQAAPYTCAMYSVSMGEDQGKEITAAEALKTMRELLSQVKAYNGGKSLYIDQLLYMDNTPGFEDNARLAEGERAAFLEGADGVLESCTMGYGIWTYRNYGNNALYNSQFALGEAGWDFDSGCKVVEKDGSMKAQLAVKNTISQDFSSRLGAGDTIKVRFQAKADGIAQIWVTIGMETKYITVSGDEDVYLEFTQGGNRITFSADREVWIDNVNVYTWETDGGLYGIDGQPAGLIPSMRILNQKTGN</sequence>
<reference evidence="1" key="2">
    <citation type="submission" date="2021-04" db="EMBL/GenBank/DDBJ databases">
        <authorList>
            <person name="Gilroy R."/>
        </authorList>
    </citation>
    <scope>NUCLEOTIDE SEQUENCE</scope>
    <source>
        <strain evidence="1">CHK178-16964</strain>
    </source>
</reference>
<evidence type="ECO:0000313" key="2">
    <source>
        <dbReference type="Proteomes" id="UP000823900"/>
    </source>
</evidence>
<reference evidence="1" key="1">
    <citation type="journal article" date="2021" name="PeerJ">
        <title>Extensive microbial diversity within the chicken gut microbiome revealed by metagenomics and culture.</title>
        <authorList>
            <person name="Gilroy R."/>
            <person name="Ravi A."/>
            <person name="Getino M."/>
            <person name="Pursley I."/>
            <person name="Horton D.L."/>
            <person name="Alikhan N.F."/>
            <person name="Baker D."/>
            <person name="Gharbi K."/>
            <person name="Hall N."/>
            <person name="Watson M."/>
            <person name="Adriaenssens E.M."/>
            <person name="Foster-Nyarko E."/>
            <person name="Jarju S."/>
            <person name="Secka A."/>
            <person name="Antonio M."/>
            <person name="Oren A."/>
            <person name="Chaudhuri R.R."/>
            <person name="La Ragione R."/>
            <person name="Hildebrand F."/>
            <person name="Pallen M.J."/>
        </authorList>
    </citation>
    <scope>NUCLEOTIDE SEQUENCE</scope>
    <source>
        <strain evidence="1">CHK178-16964</strain>
    </source>
</reference>
<dbReference type="Gene3D" id="2.60.120.260">
    <property type="entry name" value="Galactose-binding domain-like"/>
    <property type="match status" value="1"/>
</dbReference>
<dbReference type="InterPro" id="IPR008979">
    <property type="entry name" value="Galactose-bd-like_sf"/>
</dbReference>
<accession>A0A9D2HEL3</accession>
<gene>
    <name evidence="1" type="ORF">IAA07_01155</name>
</gene>
<dbReference type="SUPFAM" id="SSF49785">
    <property type="entry name" value="Galactose-binding domain-like"/>
    <property type="match status" value="1"/>
</dbReference>
<dbReference type="Gene3D" id="3.20.20.80">
    <property type="entry name" value="Glycosidases"/>
    <property type="match status" value="1"/>
</dbReference>
<proteinExistence type="predicted"/>
<protein>
    <submittedName>
        <fullName evidence="1">Glycoside hydrolase family 5 protein</fullName>
    </submittedName>
</protein>
<dbReference type="GO" id="GO:0016787">
    <property type="term" value="F:hydrolase activity"/>
    <property type="evidence" value="ECO:0007669"/>
    <property type="project" value="UniProtKB-KW"/>
</dbReference>
<dbReference type="EMBL" id="DWZA01000010">
    <property type="protein sequence ID" value="HJA70171.1"/>
    <property type="molecule type" value="Genomic_DNA"/>
</dbReference>
<dbReference type="Proteomes" id="UP000823900">
    <property type="component" value="Unassembled WGS sequence"/>
</dbReference>
<name>A0A9D2HEL3_9FIRM</name>
<keyword evidence="1" id="KW-0378">Hydrolase</keyword>
<comment type="caution">
    <text evidence="1">The sequence shown here is derived from an EMBL/GenBank/DDBJ whole genome shotgun (WGS) entry which is preliminary data.</text>
</comment>
<evidence type="ECO:0000313" key="1">
    <source>
        <dbReference type="EMBL" id="HJA70171.1"/>
    </source>
</evidence>
<dbReference type="InterPro" id="IPR017853">
    <property type="entry name" value="GH"/>
</dbReference>
<dbReference type="AlphaFoldDB" id="A0A9D2HEL3"/>